<proteinExistence type="inferred from homology"/>
<comment type="cofactor">
    <cofactor evidence="1 4">
        <name>Mg(2+)</name>
        <dbReference type="ChEBI" id="CHEBI:18420"/>
    </cofactor>
</comment>
<dbReference type="InterPro" id="IPR008949">
    <property type="entry name" value="Isoprenoid_synthase_dom_sf"/>
</dbReference>
<evidence type="ECO:0000313" key="7">
    <source>
        <dbReference type="Proteomes" id="UP000266152"/>
    </source>
</evidence>
<dbReference type="STRING" id="5514.A0A395SNM7"/>
<dbReference type="EC" id="4.2.3.-" evidence="4"/>
<organism evidence="6 7">
    <name type="scientific">Fusarium sporotrichioides</name>
    <dbReference type="NCBI Taxonomy" id="5514"/>
    <lineage>
        <taxon>Eukaryota</taxon>
        <taxon>Fungi</taxon>
        <taxon>Dikarya</taxon>
        <taxon>Ascomycota</taxon>
        <taxon>Pezizomycotina</taxon>
        <taxon>Sordariomycetes</taxon>
        <taxon>Hypocreomycetidae</taxon>
        <taxon>Hypocreales</taxon>
        <taxon>Nectriaceae</taxon>
        <taxon>Fusarium</taxon>
    </lineage>
</organism>
<dbReference type="EMBL" id="PXOF01000023">
    <property type="protein sequence ID" value="RGP74080.1"/>
    <property type="molecule type" value="Genomic_DNA"/>
</dbReference>
<dbReference type="InterPro" id="IPR034686">
    <property type="entry name" value="Terpene_cyclase-like_2"/>
</dbReference>
<dbReference type="Gene3D" id="1.10.600.10">
    <property type="entry name" value="Farnesyl Diphosphate Synthase"/>
    <property type="match status" value="1"/>
</dbReference>
<keyword evidence="3 4" id="KW-0460">Magnesium</keyword>
<evidence type="ECO:0000256" key="5">
    <source>
        <dbReference type="SAM" id="Phobius"/>
    </source>
</evidence>
<accession>A0A395SNM7</accession>
<gene>
    <name evidence="6" type="ORF">FSPOR_1775</name>
</gene>
<dbReference type="GO" id="GO:0008299">
    <property type="term" value="P:isoprenoid biosynthetic process"/>
    <property type="evidence" value="ECO:0007669"/>
    <property type="project" value="UniProtKB-ARBA"/>
</dbReference>
<dbReference type="SFLD" id="SFLDS00005">
    <property type="entry name" value="Isoprenoid_Synthase_Type_I"/>
    <property type="match status" value="1"/>
</dbReference>
<dbReference type="SFLD" id="SFLDG01020">
    <property type="entry name" value="Terpene_Cyclase_Like_2"/>
    <property type="match status" value="1"/>
</dbReference>
<protein>
    <recommendedName>
        <fullName evidence="4">Terpene synthase</fullName>
        <ecNumber evidence="4">4.2.3.-</ecNumber>
    </recommendedName>
</protein>
<dbReference type="GO" id="GO:0046872">
    <property type="term" value="F:metal ion binding"/>
    <property type="evidence" value="ECO:0007669"/>
    <property type="project" value="UniProtKB-KW"/>
</dbReference>
<dbReference type="PANTHER" id="PTHR35201:SF4">
    <property type="entry name" value="BETA-PINACENE SYNTHASE-RELATED"/>
    <property type="match status" value="1"/>
</dbReference>
<keyword evidence="5" id="KW-0812">Transmembrane</keyword>
<dbReference type="SUPFAM" id="SSF48576">
    <property type="entry name" value="Terpenoid synthases"/>
    <property type="match status" value="1"/>
</dbReference>
<evidence type="ECO:0000256" key="3">
    <source>
        <dbReference type="ARBA" id="ARBA00022842"/>
    </source>
</evidence>
<feature type="transmembrane region" description="Helical" evidence="5">
    <location>
        <begin position="378"/>
        <end position="396"/>
    </location>
</feature>
<reference evidence="6 7" key="1">
    <citation type="journal article" date="2018" name="PLoS Pathog.">
        <title>Evolution of structural diversity of trichothecenes, a family of toxins produced by plant pathogenic and entomopathogenic fungi.</title>
        <authorList>
            <person name="Proctor R.H."/>
            <person name="McCormick S.P."/>
            <person name="Kim H.S."/>
            <person name="Cardoza R.E."/>
            <person name="Stanley A.M."/>
            <person name="Lindo L."/>
            <person name="Kelly A."/>
            <person name="Brown D.W."/>
            <person name="Lee T."/>
            <person name="Vaughan M.M."/>
            <person name="Alexander N.J."/>
            <person name="Busman M."/>
            <person name="Gutierrez S."/>
        </authorList>
    </citation>
    <scope>NUCLEOTIDE SEQUENCE [LARGE SCALE GENOMIC DNA]</scope>
    <source>
        <strain evidence="6 7">NRRL 3299</strain>
    </source>
</reference>
<dbReference type="AlphaFoldDB" id="A0A395SNM7"/>
<evidence type="ECO:0000256" key="1">
    <source>
        <dbReference type="ARBA" id="ARBA00001946"/>
    </source>
</evidence>
<dbReference type="Pfam" id="PF19086">
    <property type="entry name" value="Terpene_syn_C_2"/>
    <property type="match status" value="1"/>
</dbReference>
<evidence type="ECO:0000256" key="2">
    <source>
        <dbReference type="ARBA" id="ARBA00006333"/>
    </source>
</evidence>
<keyword evidence="5" id="KW-1133">Transmembrane helix</keyword>
<keyword evidence="7" id="KW-1185">Reference proteome</keyword>
<dbReference type="PANTHER" id="PTHR35201">
    <property type="entry name" value="TERPENE SYNTHASE"/>
    <property type="match status" value="1"/>
</dbReference>
<name>A0A395SNM7_FUSSP</name>
<comment type="caution">
    <text evidence="6">The sequence shown here is derived from an EMBL/GenBank/DDBJ whole genome shotgun (WGS) entry which is preliminary data.</text>
</comment>
<dbReference type="Proteomes" id="UP000266152">
    <property type="component" value="Unassembled WGS sequence"/>
</dbReference>
<evidence type="ECO:0000256" key="4">
    <source>
        <dbReference type="RuleBase" id="RU366034"/>
    </source>
</evidence>
<keyword evidence="4" id="KW-0456">Lyase</keyword>
<evidence type="ECO:0000313" key="6">
    <source>
        <dbReference type="EMBL" id="RGP74080.1"/>
    </source>
</evidence>
<keyword evidence="4" id="KW-0479">Metal-binding</keyword>
<sequence>MHVTATTQNKTTVVLPDLFKGFVVQAPRINKGYEVVKPISEQWLSEKCQFSPRMKKRVEFCDFALFISITAPDAPHDKLKTMCDWGNWVFPFDDLFDEGSLKNAQKQAQFVVDSLMADMLGKTFTKKKIRVVQAHDDIFKRVSEGSTVGARTRFALAMRDYTDGVIHHVKHFSSNSIPSIEEMLRTRRLSSGVTPLYHLVEFAHEIQLPDEVFENPVIQTLERLGVDFVLLSNDILSYRKEENDDCPFSMVASCRMAGQSPQEAFDTVGALLEERYKEWETVITDLPSWGPEIDAQVARYVEGIQNVVQANVTWSFQSGRYFGKQAQEIRRTRLVDVMINPPYLQQQQQQQQQQQRHATNMQHSGRWSKSLSSLVQHVSWSFLLSLVIICYFAVVIRH</sequence>
<comment type="similarity">
    <text evidence="2 4">Belongs to the terpene synthase family.</text>
</comment>
<keyword evidence="5" id="KW-0472">Membrane</keyword>
<dbReference type="GO" id="GO:0010333">
    <property type="term" value="F:terpene synthase activity"/>
    <property type="evidence" value="ECO:0007669"/>
    <property type="project" value="InterPro"/>
</dbReference>